<dbReference type="InterPro" id="IPR036273">
    <property type="entry name" value="CRAL/TRIO_N_dom_sf"/>
</dbReference>
<feature type="domain" description="CRAL-TRIO" evidence="1">
    <location>
        <begin position="125"/>
        <end position="250"/>
    </location>
</feature>
<evidence type="ECO:0000313" key="3">
    <source>
        <dbReference type="Proteomes" id="UP001497472"/>
    </source>
</evidence>
<dbReference type="PANTHER" id="PTHR10174:SF213">
    <property type="entry name" value="CRAL-TRIO DOMAIN-CONTAINING PROTEIN"/>
    <property type="match status" value="1"/>
</dbReference>
<dbReference type="PANTHER" id="PTHR10174">
    <property type="entry name" value="ALPHA-TOCOPHEROL TRANSFER PROTEIN-RELATED"/>
    <property type="match status" value="1"/>
</dbReference>
<accession>A0AAV1IY65</accession>
<dbReference type="CDD" id="cd00170">
    <property type="entry name" value="SEC14"/>
    <property type="match status" value="1"/>
</dbReference>
<comment type="caution">
    <text evidence="2">The sequence shown here is derived from an EMBL/GenBank/DDBJ whole genome shotgun (WGS) entry which is preliminary data.</text>
</comment>
<dbReference type="AlphaFoldDB" id="A0AAV1IY65"/>
<gene>
    <name evidence="2" type="ORF">LNINA_LOCUS2084</name>
</gene>
<reference evidence="2 3" key="1">
    <citation type="submission" date="2023-11" db="EMBL/GenBank/DDBJ databases">
        <authorList>
            <person name="Okamura Y."/>
        </authorList>
    </citation>
    <scope>NUCLEOTIDE SEQUENCE [LARGE SCALE GENOMIC DNA]</scope>
</reference>
<evidence type="ECO:0000313" key="2">
    <source>
        <dbReference type="EMBL" id="CAK1542166.1"/>
    </source>
</evidence>
<dbReference type="PROSITE" id="PS50191">
    <property type="entry name" value="CRAL_TRIO"/>
    <property type="match status" value="1"/>
</dbReference>
<dbReference type="InterPro" id="IPR001251">
    <property type="entry name" value="CRAL-TRIO_dom"/>
</dbReference>
<organism evidence="2 3">
    <name type="scientific">Leptosia nina</name>
    <dbReference type="NCBI Taxonomy" id="320188"/>
    <lineage>
        <taxon>Eukaryota</taxon>
        <taxon>Metazoa</taxon>
        <taxon>Ecdysozoa</taxon>
        <taxon>Arthropoda</taxon>
        <taxon>Hexapoda</taxon>
        <taxon>Insecta</taxon>
        <taxon>Pterygota</taxon>
        <taxon>Neoptera</taxon>
        <taxon>Endopterygota</taxon>
        <taxon>Lepidoptera</taxon>
        <taxon>Glossata</taxon>
        <taxon>Ditrysia</taxon>
        <taxon>Papilionoidea</taxon>
        <taxon>Pieridae</taxon>
        <taxon>Pierinae</taxon>
        <taxon>Leptosia</taxon>
    </lineage>
</organism>
<dbReference type="InterPro" id="IPR036865">
    <property type="entry name" value="CRAL-TRIO_dom_sf"/>
</dbReference>
<dbReference type="Gene3D" id="1.10.8.20">
    <property type="entry name" value="N-terminal domain of phosphatidylinositol transfer protein sec14p"/>
    <property type="match status" value="1"/>
</dbReference>
<protein>
    <recommendedName>
        <fullName evidence="1">CRAL-TRIO domain-containing protein</fullName>
    </recommendedName>
</protein>
<dbReference type="Pfam" id="PF00650">
    <property type="entry name" value="CRAL_TRIO"/>
    <property type="match status" value="1"/>
</dbReference>
<dbReference type="SUPFAM" id="SSF46938">
    <property type="entry name" value="CRAL/TRIO N-terminal domain"/>
    <property type="match status" value="1"/>
</dbReference>
<dbReference type="Proteomes" id="UP001497472">
    <property type="component" value="Unassembled WGS sequence"/>
</dbReference>
<dbReference type="SUPFAM" id="SSF52087">
    <property type="entry name" value="CRAL/TRIO domain"/>
    <property type="match status" value="1"/>
</dbReference>
<dbReference type="GO" id="GO:0016020">
    <property type="term" value="C:membrane"/>
    <property type="evidence" value="ECO:0007669"/>
    <property type="project" value="TreeGrafter"/>
</dbReference>
<dbReference type="GO" id="GO:1902936">
    <property type="term" value="F:phosphatidylinositol bisphosphate binding"/>
    <property type="evidence" value="ECO:0007669"/>
    <property type="project" value="TreeGrafter"/>
</dbReference>
<keyword evidence="3" id="KW-1185">Reference proteome</keyword>
<name>A0AAV1IY65_9NEOP</name>
<dbReference type="EMBL" id="CAVLEF010000003">
    <property type="protein sequence ID" value="CAK1542166.1"/>
    <property type="molecule type" value="Genomic_DNA"/>
</dbReference>
<proteinExistence type="predicted"/>
<evidence type="ECO:0000259" key="1">
    <source>
        <dbReference type="PROSITE" id="PS50191"/>
    </source>
</evidence>
<dbReference type="Gene3D" id="3.40.525.10">
    <property type="entry name" value="CRAL-TRIO lipid binding domain"/>
    <property type="match status" value="1"/>
</dbReference>
<sequence length="300" mass="34678">MKTHWESTAAKMTDTQHLDEKATQYIQEMRTWLNAQPYLPKDNIDDIFLLRFVHSCYYDIDKAKIAMEFFFTLRLACPELLNNRDPLSPEMQKVMEIVNLGQIATPEDECVWFWQLNDPGLEFYDYLLDAKFFMLSTDSYFLAKKTLPKADIVVLDVKDLSLKFLTKFNISVARKLAKYQEGAIPIRLKQVHLINASSAMDKIFGLMKPFLKKELTDLVHFHTAKSDTLYKYVPKENLPADYGGPHPPLAEQHKELVSVILSKRKELMDDTLWRAIPSDKKKISNPSPPIVSSFRALAID</sequence>